<dbReference type="AlphaFoldDB" id="A0A437C9L2"/>
<sequence>MLGPTTTVRMERSDPMGLQAVIEPLENGLPSLILLSKILLDVEVDVSPGCLIFDVFRREIQEMKIHFKKSENIATEELHSLDDKTERLTADHRDLEKKKQEQDAKLGDLKIWLDSHESSLKSYSEARETEQRNLNSAEETLKQMEHNRDYAQTIRDVGIGLFALPFLGWIAGAIMVGVGQTDLNTAWEQINKARQEVEKCDSQVKVYRQNVSDCKESIAKAQAESQEVSSRISEIEAELQALSVERETVADVQSQTRKAVHHLGLLSGVANVAELQSRNQILMEAMMKVMNELMPVLTQIIESGLLAFEGLKSVMEDMNTNQRKLKANLSDGDESYY</sequence>
<dbReference type="EMBL" id="CM012455">
    <property type="protein sequence ID" value="RVE59455.1"/>
    <property type="molecule type" value="Genomic_DNA"/>
</dbReference>
<name>A0A437C9L2_ORYJA</name>
<dbReference type="OrthoDB" id="10260387at2759"/>
<proteinExistence type="predicted"/>
<gene>
    <name evidence="2" type="ORF">OJAV_G00188680</name>
</gene>
<reference evidence="2 3" key="2">
    <citation type="submission" date="2019-01" db="EMBL/GenBank/DDBJ databases">
        <title>A chromosome length genome reference of the Java medaka (oryzias javanicus).</title>
        <authorList>
            <person name="Herpin A."/>
            <person name="Takehana Y."/>
            <person name="Naruse K."/>
            <person name="Ansai S."/>
            <person name="Kawaguchi M."/>
        </authorList>
    </citation>
    <scope>NUCLEOTIDE SEQUENCE [LARGE SCALE GENOMIC DNA]</scope>
    <source>
        <strain evidence="2">RS831</strain>
        <tissue evidence="2">Whole body</tissue>
    </source>
</reference>
<protein>
    <submittedName>
        <fullName evidence="2">Uncharacterized protein</fullName>
    </submittedName>
</protein>
<evidence type="ECO:0000313" key="3">
    <source>
        <dbReference type="Proteomes" id="UP000283210"/>
    </source>
</evidence>
<evidence type="ECO:0000313" key="2">
    <source>
        <dbReference type="EMBL" id="RVE59455.1"/>
    </source>
</evidence>
<dbReference type="Proteomes" id="UP000283210">
    <property type="component" value="Chromosome 19"/>
</dbReference>
<feature type="coiled-coil region" evidence="1">
    <location>
        <begin position="190"/>
        <end position="245"/>
    </location>
</feature>
<organism evidence="2 3">
    <name type="scientific">Oryzias javanicus</name>
    <name type="common">Javanese ricefish</name>
    <name type="synonym">Aplocheilus javanicus</name>
    <dbReference type="NCBI Taxonomy" id="123683"/>
    <lineage>
        <taxon>Eukaryota</taxon>
        <taxon>Metazoa</taxon>
        <taxon>Chordata</taxon>
        <taxon>Craniata</taxon>
        <taxon>Vertebrata</taxon>
        <taxon>Euteleostomi</taxon>
        <taxon>Actinopterygii</taxon>
        <taxon>Neopterygii</taxon>
        <taxon>Teleostei</taxon>
        <taxon>Neoteleostei</taxon>
        <taxon>Acanthomorphata</taxon>
        <taxon>Ovalentaria</taxon>
        <taxon>Atherinomorphae</taxon>
        <taxon>Beloniformes</taxon>
        <taxon>Adrianichthyidae</taxon>
        <taxon>Oryziinae</taxon>
        <taxon>Oryzias</taxon>
    </lineage>
</organism>
<keyword evidence="1" id="KW-0175">Coiled coil</keyword>
<accession>A0A437C9L2</accession>
<evidence type="ECO:0000256" key="1">
    <source>
        <dbReference type="SAM" id="Coils"/>
    </source>
</evidence>
<reference evidence="2 3" key="1">
    <citation type="submission" date="2018-11" db="EMBL/GenBank/DDBJ databases">
        <authorList>
            <person name="Lopez-Roques C."/>
            <person name="Donnadieu C."/>
            <person name="Bouchez O."/>
            <person name="Klopp C."/>
            <person name="Cabau C."/>
            <person name="Zahm M."/>
        </authorList>
    </citation>
    <scope>NUCLEOTIDE SEQUENCE [LARGE SCALE GENOMIC DNA]</scope>
    <source>
        <strain evidence="2">RS831</strain>
        <tissue evidence="2">Whole body</tissue>
    </source>
</reference>
<feature type="coiled-coil region" evidence="1">
    <location>
        <begin position="78"/>
        <end position="154"/>
    </location>
</feature>
<keyword evidence="3" id="KW-1185">Reference proteome</keyword>
<dbReference type="Gene3D" id="1.20.1170.10">
    <property type="match status" value="1"/>
</dbReference>